<gene>
    <name evidence="11" type="ORF">Q5P01_025371</name>
</gene>
<keyword evidence="12" id="KW-1185">Reference proteome</keyword>
<name>A0AA88IM84_CHASR</name>
<keyword evidence="4" id="KW-0479">Metal-binding</keyword>
<accession>A0AA88IM84</accession>
<dbReference type="SUPFAM" id="SSF47266">
    <property type="entry name" value="4-helical cytokines"/>
    <property type="match status" value="1"/>
</dbReference>
<feature type="region of interest" description="Disordered" evidence="10">
    <location>
        <begin position="262"/>
        <end position="382"/>
    </location>
</feature>
<keyword evidence="6" id="KW-0863">Zinc-finger</keyword>
<dbReference type="Pfam" id="PF06524">
    <property type="entry name" value="NOA36"/>
    <property type="match status" value="1"/>
</dbReference>
<dbReference type="Gene3D" id="1.20.1250.70">
    <property type="entry name" value="Interleukin-15/Interleukin-21"/>
    <property type="match status" value="1"/>
</dbReference>
<evidence type="ECO:0000256" key="10">
    <source>
        <dbReference type="SAM" id="MobiDB-lite"/>
    </source>
</evidence>
<evidence type="ECO:0000313" key="11">
    <source>
        <dbReference type="EMBL" id="KAK2817180.1"/>
    </source>
</evidence>
<dbReference type="GO" id="GO:0005730">
    <property type="term" value="C:nucleolus"/>
    <property type="evidence" value="ECO:0007669"/>
    <property type="project" value="UniProtKB-SubCell"/>
</dbReference>
<evidence type="ECO:0000256" key="1">
    <source>
        <dbReference type="ARBA" id="ARBA00004604"/>
    </source>
</evidence>
<keyword evidence="8" id="KW-0539">Nucleus</keyword>
<dbReference type="GO" id="GO:0008270">
    <property type="term" value="F:zinc ion binding"/>
    <property type="evidence" value="ECO:0007669"/>
    <property type="project" value="UniProtKB-KW"/>
</dbReference>
<evidence type="ECO:0000256" key="7">
    <source>
        <dbReference type="ARBA" id="ARBA00022833"/>
    </source>
</evidence>
<protein>
    <recommendedName>
        <fullName evidence="3">Zinc finger protein 330</fullName>
    </recommendedName>
    <alternativeName>
        <fullName evidence="9">Nucleolar autoantigen 36</fullName>
    </alternativeName>
</protein>
<comment type="subcellular location">
    <subcellularLocation>
        <location evidence="1">Nucleus</location>
        <location evidence="1">Nucleolus</location>
    </subcellularLocation>
</comment>
<evidence type="ECO:0000256" key="5">
    <source>
        <dbReference type="ARBA" id="ARBA00022737"/>
    </source>
</evidence>
<feature type="compositionally biased region" description="Basic and acidic residues" evidence="10">
    <location>
        <begin position="10"/>
        <end position="26"/>
    </location>
</feature>
<evidence type="ECO:0000313" key="12">
    <source>
        <dbReference type="Proteomes" id="UP001187415"/>
    </source>
</evidence>
<evidence type="ECO:0000256" key="6">
    <source>
        <dbReference type="ARBA" id="ARBA00022771"/>
    </source>
</evidence>
<dbReference type="InterPro" id="IPR009079">
    <property type="entry name" value="4_helix_cytokine-like_core"/>
</dbReference>
<evidence type="ECO:0000256" key="4">
    <source>
        <dbReference type="ARBA" id="ARBA00022723"/>
    </source>
</evidence>
<evidence type="ECO:0000256" key="2">
    <source>
        <dbReference type="ARBA" id="ARBA00007212"/>
    </source>
</evidence>
<reference evidence="11" key="1">
    <citation type="submission" date="2023-07" db="EMBL/GenBank/DDBJ databases">
        <title>Chromosome-level Genome Assembly of Striped Snakehead (Channa striata).</title>
        <authorList>
            <person name="Liu H."/>
        </authorList>
    </citation>
    <scope>NUCLEOTIDE SEQUENCE</scope>
    <source>
        <strain evidence="11">Gz</strain>
        <tissue evidence="11">Muscle</tissue>
    </source>
</reference>
<feature type="compositionally biased region" description="Acidic residues" evidence="10">
    <location>
        <begin position="269"/>
        <end position="309"/>
    </location>
</feature>
<evidence type="ECO:0000256" key="9">
    <source>
        <dbReference type="ARBA" id="ARBA00029845"/>
    </source>
</evidence>
<dbReference type="InterPro" id="IPR010531">
    <property type="entry name" value="NOA36"/>
</dbReference>
<keyword evidence="7" id="KW-0862">Zinc</keyword>
<keyword evidence="5" id="KW-0677">Repeat</keyword>
<dbReference type="EMBL" id="JAUPFM010000021">
    <property type="protein sequence ID" value="KAK2817180.1"/>
    <property type="molecule type" value="Genomic_DNA"/>
</dbReference>
<proteinExistence type="inferred from homology"/>
<evidence type="ECO:0000256" key="3">
    <source>
        <dbReference type="ARBA" id="ARBA00015408"/>
    </source>
</evidence>
<feature type="region of interest" description="Disordered" evidence="10">
    <location>
        <begin position="1"/>
        <end position="26"/>
    </location>
</feature>
<evidence type="ECO:0000256" key="8">
    <source>
        <dbReference type="ARBA" id="ARBA00023242"/>
    </source>
</evidence>
<feature type="compositionally biased region" description="Basic and acidic residues" evidence="10">
    <location>
        <begin position="319"/>
        <end position="329"/>
    </location>
</feature>
<dbReference type="PANTHER" id="PTHR13214:SF1">
    <property type="entry name" value="ZINC FINGER PROTEIN 330"/>
    <property type="match status" value="1"/>
</dbReference>
<comment type="caution">
    <text evidence="11">The sequence shown here is derived from an EMBL/GenBank/DDBJ whole genome shotgun (WGS) entry which is preliminary data.</text>
</comment>
<dbReference type="PANTHER" id="PTHR13214">
    <property type="entry name" value="ZINC FINGER PROTEIN 330"/>
    <property type="match status" value="1"/>
</dbReference>
<sequence length="576" mass="65056">MPKKKTGARKKAESRKEREKQSRANREHVDVAKHPCNFNMDCDRCQRKQKNRAFCYFCNSVQKLPVCAQCGKTKCMKSSDCVIKHPGIHSTGMAMVGAVCDFCEAWVCHSRKCLSTHACVCPLTDADCIECERGVWDHGGRIFRCSFCQNFLCEDDQFEHQASCQVLQAETFKCVSCNRLGQHSCLRCKACYCDDHAKSKVFKQEKGKAPPCPKCGHETQETKDLSMSTRTLKFGRQAGGDDYDDYYDGASGYDSYWKNLASGSREQQDEYGEEEEEEEEEEEYDEDEDEDDGDEEDEDELEGEEEEPAADALAGWESNRGRCADDSLHDGAPVSPCPAHMSRRPASGKQPFRAGGERPVARGHASVPAVPPASLRPHLQRLDGDKVHSGRIRVACDDRRCVTWDPPIVGVNFQQSFMLHKRDHRLRKNTRGVQLQLTCNLCRESHKTQVWLCFLIVSFLSISTCSAPNSSTKHLQTCLRILKENIEKSDAELYTAPFRKDCEKASLKCYMLELKMVLDEERLANYAVDCIFTFDKQLIATFDGCPACETYPLRNSTVFLKGLNTLLEAMTAQGIM</sequence>
<comment type="similarity">
    <text evidence="2">Belongs to the NOA36 family.</text>
</comment>
<organism evidence="11 12">
    <name type="scientific">Channa striata</name>
    <name type="common">Snakehead murrel</name>
    <name type="synonym">Ophicephalus striatus</name>
    <dbReference type="NCBI Taxonomy" id="64152"/>
    <lineage>
        <taxon>Eukaryota</taxon>
        <taxon>Metazoa</taxon>
        <taxon>Chordata</taxon>
        <taxon>Craniata</taxon>
        <taxon>Vertebrata</taxon>
        <taxon>Euteleostomi</taxon>
        <taxon>Actinopterygii</taxon>
        <taxon>Neopterygii</taxon>
        <taxon>Teleostei</taxon>
        <taxon>Neoteleostei</taxon>
        <taxon>Acanthomorphata</taxon>
        <taxon>Anabantaria</taxon>
        <taxon>Anabantiformes</taxon>
        <taxon>Channoidei</taxon>
        <taxon>Channidae</taxon>
        <taxon>Channa</taxon>
    </lineage>
</organism>
<dbReference type="Proteomes" id="UP001187415">
    <property type="component" value="Unassembled WGS sequence"/>
</dbReference>
<dbReference type="AlphaFoldDB" id="A0AA88IM84"/>